<proteinExistence type="predicted"/>
<name>A0AAF3EXP1_9BILA</name>
<dbReference type="WBParaSite" id="MBELARI_LOCUS18939">
    <property type="protein sequence ID" value="MBELARI_LOCUS18939"/>
    <property type="gene ID" value="MBELARI_LOCUS18939"/>
</dbReference>
<accession>A0AAF3EXP1</accession>
<evidence type="ECO:0000313" key="1">
    <source>
        <dbReference type="Proteomes" id="UP000887575"/>
    </source>
</evidence>
<reference evidence="2" key="1">
    <citation type="submission" date="2024-02" db="UniProtKB">
        <authorList>
            <consortium name="WormBaseParasite"/>
        </authorList>
    </citation>
    <scope>IDENTIFICATION</scope>
</reference>
<sequence length="143" mass="16196">MALLRDYIAYAKAFVYPEITEVASQFLIDKYLSMHSLKAEKLHREALRQSAVDPTTGRVDVGILDAGISSKTRKLVTKIAEGITAYLQKGAAQNLNVKNLFTTMHQTDRSLNRNLFDKAITELVKKEMIVRTGERIRFLPKRA</sequence>
<evidence type="ECO:0000313" key="2">
    <source>
        <dbReference type="WBParaSite" id="MBELARI_LOCUS18939"/>
    </source>
</evidence>
<dbReference type="Proteomes" id="UP000887575">
    <property type="component" value="Unassembled WGS sequence"/>
</dbReference>
<dbReference type="AlphaFoldDB" id="A0AAF3EXP1"/>
<keyword evidence="1" id="KW-1185">Reference proteome</keyword>
<protein>
    <submittedName>
        <fullName evidence="2">Uncharacterized protein</fullName>
    </submittedName>
</protein>
<organism evidence="1 2">
    <name type="scientific">Mesorhabditis belari</name>
    <dbReference type="NCBI Taxonomy" id="2138241"/>
    <lineage>
        <taxon>Eukaryota</taxon>
        <taxon>Metazoa</taxon>
        <taxon>Ecdysozoa</taxon>
        <taxon>Nematoda</taxon>
        <taxon>Chromadorea</taxon>
        <taxon>Rhabditida</taxon>
        <taxon>Rhabditina</taxon>
        <taxon>Rhabditomorpha</taxon>
        <taxon>Rhabditoidea</taxon>
        <taxon>Rhabditidae</taxon>
        <taxon>Mesorhabditinae</taxon>
        <taxon>Mesorhabditis</taxon>
    </lineage>
</organism>